<reference evidence="2" key="1">
    <citation type="journal article" date="2017" name="Nature">
        <title>Asgard archaea illuminate the origin of eukaryotic cellular complexity.</title>
        <authorList>
            <person name="Zaremba-Niedzwiedzka K."/>
            <person name="Caceres E.F."/>
            <person name="Saw J.H."/>
            <person name="Backstrom D."/>
            <person name="Juzokaite L."/>
            <person name="Vancaester E."/>
            <person name="Seitz K.W."/>
            <person name="Anantharaman K."/>
            <person name="Starnawski P."/>
            <person name="Kjeldsen K.U."/>
            <person name="Scott M.B."/>
            <person name="Nunoura T."/>
            <person name="Banfield J.F."/>
            <person name="Schramm A."/>
            <person name="Baker B.J."/>
            <person name="Spang A."/>
            <person name="Ettema T.J.G."/>
        </authorList>
    </citation>
    <scope>NUCLEOTIDE SEQUENCE</scope>
    <source>
        <strain evidence="2">LCB_4</strain>
    </source>
</reference>
<reference evidence="2" key="2">
    <citation type="journal article" date="2022" name="Nat. Microbiol.">
        <title>A closed Candidatus Odinarchaeum chromosome exposes Asgard archaeal viruses.</title>
        <authorList>
            <person name="Tamarit D."/>
            <person name="Caceres E.F."/>
            <person name="Krupovic M."/>
            <person name="Nijland R."/>
            <person name="Eme L."/>
            <person name="Robinson N.P."/>
            <person name="Ettema T.J.G."/>
        </authorList>
    </citation>
    <scope>NUCLEOTIDE SEQUENCE</scope>
    <source>
        <strain evidence="2">LCB_4</strain>
    </source>
</reference>
<evidence type="ECO:0000313" key="2">
    <source>
        <dbReference type="EMBL" id="WEU40930.1"/>
    </source>
</evidence>
<dbReference type="AlphaFoldDB" id="A0AAF0IC13"/>
<organism evidence="2 3">
    <name type="scientific">Odinarchaeota yellowstonii (strain LCB_4)</name>
    <dbReference type="NCBI Taxonomy" id="1841599"/>
    <lineage>
        <taxon>Archaea</taxon>
        <taxon>Promethearchaeati</taxon>
        <taxon>Candidatus Odinarchaeota</taxon>
        <taxon>Candidatus Odinarchaeia</taxon>
        <taxon>Candidatus Odinarchaeales</taxon>
        <taxon>Candidatus Odinarchaeaceae</taxon>
        <taxon>Candidatus Odinarchaeum</taxon>
    </lineage>
</organism>
<sequence length="340" mass="39864">MDQFTESIIGRLRALLYMLTSKLFMIEFEEYRNFLSGSVKQLIALCKGLRTHIEKNIVEGYDKLLKSLDIIERQLVDYSNTIEDQNIQSEEVYNISSDRINQIISASNELIQLFRKIQDYNLVIEEVYFLKNRLSESQRFEKTILPVLKNIKGRLSEAENKVIELTKQLDISEKKIFEIQAELSKLAEERDSLQERIQEILAKDNTTDNIQFNMETLASLKSENILLKQQIKELQDKLTQGSDKSIGEELNFSKEKIEELTRQLEDTKSKYLERISQLVEERNVWRSRALQTSVMNIEEALALLKNQINEFEKQNRMLIEENNMLRKELEKLKEPGSKGS</sequence>
<dbReference type="EMBL" id="CP091871">
    <property type="protein sequence ID" value="WEU40930.1"/>
    <property type="molecule type" value="Genomic_DNA"/>
</dbReference>
<gene>
    <name evidence="2" type="ORF">OdinLCB4_003205</name>
</gene>
<feature type="coiled-coil region" evidence="1">
    <location>
        <begin position="148"/>
        <end position="328"/>
    </location>
</feature>
<protein>
    <submittedName>
        <fullName evidence="2">Uncharacterized protein</fullName>
    </submittedName>
</protein>
<dbReference type="KEGG" id="oyw:OdinLCB4_003205"/>
<evidence type="ECO:0000256" key="1">
    <source>
        <dbReference type="SAM" id="Coils"/>
    </source>
</evidence>
<name>A0AAF0IC13_ODILC</name>
<dbReference type="Proteomes" id="UP000186851">
    <property type="component" value="Chromosome"/>
</dbReference>
<accession>A0AAF0IC13</accession>
<keyword evidence="1" id="KW-0175">Coiled coil</keyword>
<evidence type="ECO:0000313" key="3">
    <source>
        <dbReference type="Proteomes" id="UP000186851"/>
    </source>
</evidence>
<proteinExistence type="predicted"/>